<evidence type="ECO:0008006" key="3">
    <source>
        <dbReference type="Google" id="ProtNLM"/>
    </source>
</evidence>
<keyword evidence="2" id="KW-1185">Reference proteome</keyword>
<reference evidence="1 2" key="1">
    <citation type="submission" date="2013-03" db="EMBL/GenBank/DDBJ databases">
        <title>Assembly of a new bacterial strain Brevibacillus borstelensis AK1.</title>
        <authorList>
            <person name="Rajan I."/>
            <person name="PoliReddy D."/>
            <person name="Sugumar T."/>
            <person name="Rathinam K."/>
            <person name="Alqarawi S."/>
            <person name="Khalil A.B."/>
            <person name="Sivakumar N."/>
        </authorList>
    </citation>
    <scope>NUCLEOTIDE SEQUENCE [LARGE SCALE GENOMIC DNA]</scope>
    <source>
        <strain evidence="1 2">AK1</strain>
    </source>
</reference>
<dbReference type="STRING" id="1300222.I532_03795"/>
<dbReference type="PATRIC" id="fig|1300222.3.peg.800"/>
<evidence type="ECO:0000313" key="1">
    <source>
        <dbReference type="EMBL" id="EMT54697.1"/>
    </source>
</evidence>
<organism evidence="1 2">
    <name type="scientific">Brevibacillus borstelensis AK1</name>
    <dbReference type="NCBI Taxonomy" id="1300222"/>
    <lineage>
        <taxon>Bacteria</taxon>
        <taxon>Bacillati</taxon>
        <taxon>Bacillota</taxon>
        <taxon>Bacilli</taxon>
        <taxon>Bacillales</taxon>
        <taxon>Paenibacillaceae</taxon>
        <taxon>Brevibacillus</taxon>
    </lineage>
</organism>
<comment type="caution">
    <text evidence="1">The sequence shown here is derived from an EMBL/GenBank/DDBJ whole genome shotgun (WGS) entry which is preliminary data.</text>
</comment>
<sequence length="62" mass="6752">MLERLKKPWVIAGMAALAYRILTETYGLAIDNQSWQFVVDALSYVLIGVGVYSGAGSEGKTE</sequence>
<protein>
    <recommendedName>
        <fullName evidence="3">Holin</fullName>
    </recommendedName>
</protein>
<dbReference type="EMBL" id="APBN01000001">
    <property type="protein sequence ID" value="EMT54697.1"/>
    <property type="molecule type" value="Genomic_DNA"/>
</dbReference>
<evidence type="ECO:0000313" key="2">
    <source>
        <dbReference type="Proteomes" id="UP000012081"/>
    </source>
</evidence>
<proteinExistence type="predicted"/>
<dbReference type="RefSeq" id="WP_003386502.1">
    <property type="nucleotide sequence ID" value="NZ_APBN01000001.1"/>
</dbReference>
<name>M8DMK1_9BACL</name>
<gene>
    <name evidence="1" type="ORF">I532_03795</name>
</gene>
<accession>M8DMK1</accession>
<dbReference type="Proteomes" id="UP000012081">
    <property type="component" value="Unassembled WGS sequence"/>
</dbReference>
<dbReference type="AlphaFoldDB" id="M8DMK1"/>
<dbReference type="OrthoDB" id="2632491at2"/>